<comment type="caution">
    <text evidence="10">The sequence shown here is derived from an EMBL/GenBank/DDBJ whole genome shotgun (WGS) entry which is preliminary data.</text>
</comment>
<dbReference type="PRINTS" id="PR00328">
    <property type="entry name" value="SAR1GTPBP"/>
</dbReference>
<dbReference type="Proteomes" id="UP000247409">
    <property type="component" value="Unassembled WGS sequence"/>
</dbReference>
<dbReference type="GO" id="GO:0003924">
    <property type="term" value="F:GTPase activity"/>
    <property type="evidence" value="ECO:0007669"/>
    <property type="project" value="InterPro"/>
</dbReference>
<evidence type="ECO:0000256" key="5">
    <source>
        <dbReference type="ARBA" id="ARBA00023288"/>
    </source>
</evidence>
<evidence type="ECO:0000256" key="1">
    <source>
        <dbReference type="ARBA" id="ARBA00010290"/>
    </source>
</evidence>
<dbReference type="Gene3D" id="3.40.50.300">
    <property type="entry name" value="P-loop containing nucleotide triphosphate hydrolases"/>
    <property type="match status" value="1"/>
</dbReference>
<dbReference type="InterPro" id="IPR027417">
    <property type="entry name" value="P-loop_NTPase"/>
</dbReference>
<evidence type="ECO:0000256" key="6">
    <source>
        <dbReference type="ARBA" id="ARBA00026198"/>
    </source>
</evidence>
<dbReference type="Pfam" id="PF00025">
    <property type="entry name" value="Arf"/>
    <property type="match status" value="1"/>
</dbReference>
<feature type="binding site" evidence="8">
    <location>
        <position position="30"/>
    </location>
    <ligand>
        <name>Mg(2+)</name>
        <dbReference type="ChEBI" id="CHEBI:18420"/>
    </ligand>
</feature>
<evidence type="ECO:0000313" key="10">
    <source>
        <dbReference type="EMBL" id="PXF48099.1"/>
    </source>
</evidence>
<dbReference type="AlphaFoldDB" id="A0A2V3J164"/>
<evidence type="ECO:0000256" key="4">
    <source>
        <dbReference type="ARBA" id="ARBA00023134"/>
    </source>
</evidence>
<dbReference type="EMBL" id="NBIV01000016">
    <property type="protein sequence ID" value="PXF48099.1"/>
    <property type="molecule type" value="Genomic_DNA"/>
</dbReference>
<evidence type="ECO:0000256" key="7">
    <source>
        <dbReference type="PIRSR" id="PIRSR606689-1"/>
    </source>
</evidence>
<dbReference type="FunFam" id="3.40.50.300:FF:000393">
    <property type="entry name" value="ADP-ribosylation factor-like 2, arl2"/>
    <property type="match status" value="1"/>
</dbReference>
<evidence type="ECO:0000256" key="3">
    <source>
        <dbReference type="ARBA" id="ARBA00022741"/>
    </source>
</evidence>
<dbReference type="GO" id="GO:0046872">
    <property type="term" value="F:metal ion binding"/>
    <property type="evidence" value="ECO:0007669"/>
    <property type="project" value="UniProtKB-KW"/>
</dbReference>
<dbReference type="SMART" id="SM00178">
    <property type="entry name" value="SAR"/>
    <property type="match status" value="1"/>
</dbReference>
<dbReference type="STRING" id="448386.A0A2V3J164"/>
<keyword evidence="2" id="KW-0519">Myristate</keyword>
<dbReference type="PANTHER" id="PTHR45697">
    <property type="entry name" value="ADP-RIBOSYLATION FACTOR-LIKE PROTEIN 2-RELATED"/>
    <property type="match status" value="1"/>
</dbReference>
<dbReference type="PROSITE" id="PS51417">
    <property type="entry name" value="ARF"/>
    <property type="match status" value="1"/>
</dbReference>
<evidence type="ECO:0000256" key="8">
    <source>
        <dbReference type="PIRSR" id="PIRSR606689-2"/>
    </source>
</evidence>
<comment type="similarity">
    <text evidence="1 9">Belongs to the small GTPase superfamily. Arf family.</text>
</comment>
<keyword evidence="4 7" id="KW-0342">GTP-binding</keyword>
<keyword evidence="5" id="KW-0449">Lipoprotein</keyword>
<feature type="binding site" evidence="7">
    <location>
        <begin position="23"/>
        <end position="30"/>
    </location>
    <ligand>
        <name>GTP</name>
        <dbReference type="ChEBI" id="CHEBI:37565"/>
    </ligand>
</feature>
<accession>A0A2V3J164</accession>
<dbReference type="GO" id="GO:0005525">
    <property type="term" value="F:GTP binding"/>
    <property type="evidence" value="ECO:0007669"/>
    <property type="project" value="UniProtKB-KW"/>
</dbReference>
<proteinExistence type="inferred from homology"/>
<protein>
    <recommendedName>
        <fullName evidence="6">ADP-ribosylation factor-like protein 2</fullName>
    </recommendedName>
</protein>
<dbReference type="NCBIfam" id="TIGR00231">
    <property type="entry name" value="small_GTP"/>
    <property type="match status" value="1"/>
</dbReference>
<evidence type="ECO:0000256" key="2">
    <source>
        <dbReference type="ARBA" id="ARBA00022707"/>
    </source>
</evidence>
<organism evidence="10 11">
    <name type="scientific">Gracilariopsis chorda</name>
    <dbReference type="NCBI Taxonomy" id="448386"/>
    <lineage>
        <taxon>Eukaryota</taxon>
        <taxon>Rhodophyta</taxon>
        <taxon>Florideophyceae</taxon>
        <taxon>Rhodymeniophycidae</taxon>
        <taxon>Gracilariales</taxon>
        <taxon>Gracilariaceae</taxon>
        <taxon>Gracilariopsis</taxon>
    </lineage>
</organism>
<dbReference type="InterPro" id="IPR006689">
    <property type="entry name" value="Small_GTPase_ARF/SAR"/>
</dbReference>
<evidence type="ECO:0000313" key="11">
    <source>
        <dbReference type="Proteomes" id="UP000247409"/>
    </source>
</evidence>
<dbReference type="InterPro" id="IPR005225">
    <property type="entry name" value="Small_GTP-bd"/>
</dbReference>
<name>A0A2V3J164_9FLOR</name>
<keyword evidence="8" id="KW-0479">Metal-binding</keyword>
<evidence type="ECO:0000256" key="9">
    <source>
        <dbReference type="RuleBase" id="RU003925"/>
    </source>
</evidence>
<reference evidence="10 11" key="1">
    <citation type="journal article" date="2018" name="Mol. Biol. Evol.">
        <title>Analysis of the draft genome of the red seaweed Gracilariopsis chorda provides insights into genome size evolution in Rhodophyta.</title>
        <authorList>
            <person name="Lee J."/>
            <person name="Yang E.C."/>
            <person name="Graf L."/>
            <person name="Yang J.H."/>
            <person name="Qiu H."/>
            <person name="Zel Zion U."/>
            <person name="Chan C.X."/>
            <person name="Stephens T.G."/>
            <person name="Weber A.P.M."/>
            <person name="Boo G.H."/>
            <person name="Boo S.M."/>
            <person name="Kim K.M."/>
            <person name="Shin Y."/>
            <person name="Jung M."/>
            <person name="Lee S.J."/>
            <person name="Yim H.S."/>
            <person name="Lee J.H."/>
            <person name="Bhattacharya D."/>
            <person name="Yoon H.S."/>
        </authorList>
    </citation>
    <scope>NUCLEOTIDE SEQUENCE [LARGE SCALE GENOMIC DNA]</scope>
    <source>
        <strain evidence="10 11">SKKU-2015</strain>
        <tissue evidence="10">Whole body</tissue>
    </source>
</reference>
<keyword evidence="11" id="KW-1185">Reference proteome</keyword>
<feature type="binding site" evidence="8">
    <location>
        <position position="47"/>
    </location>
    <ligand>
        <name>Mg(2+)</name>
        <dbReference type="ChEBI" id="CHEBI:18420"/>
    </ligand>
</feature>
<keyword evidence="3 7" id="KW-0547">Nucleotide-binding</keyword>
<dbReference type="SUPFAM" id="SSF52540">
    <property type="entry name" value="P-loop containing nucleoside triphosphate hydrolases"/>
    <property type="match status" value="1"/>
</dbReference>
<feature type="binding site" evidence="7">
    <location>
        <begin position="125"/>
        <end position="128"/>
    </location>
    <ligand>
        <name>GTP</name>
        <dbReference type="ChEBI" id="CHEBI:37565"/>
    </ligand>
</feature>
<feature type="binding site" evidence="7">
    <location>
        <position position="69"/>
    </location>
    <ligand>
        <name>GTP</name>
        <dbReference type="ChEBI" id="CHEBI:37565"/>
    </ligand>
</feature>
<dbReference type="OrthoDB" id="2011769at2759"/>
<sequence>MGLMTILRKVKAREREMRILVLGLDNAGKTTIMKRLKGEDVHSVSPTLGFDINTLEFDKYKLNMWDVGGQQTIRTYWRNYFEQTDGIIWVVDSADVARLSDCRAELETILMEERLAGASLLVLANKQDLSGALTTESVVEHLALNDMIGKKRHWQVFPSSALAEDHTADVENLLMRSIEWLVHDIASRILLAD</sequence>
<gene>
    <name evidence="10" type="ORF">BWQ96_02051</name>
</gene>
<dbReference type="InterPro" id="IPR044612">
    <property type="entry name" value="ARL2/3"/>
</dbReference>
<dbReference type="SMART" id="SM00177">
    <property type="entry name" value="ARF"/>
    <property type="match status" value="1"/>
</dbReference>
<keyword evidence="8" id="KW-0460">Magnesium</keyword>